<keyword evidence="2" id="KW-1185">Reference proteome</keyword>
<evidence type="ECO:0000313" key="2">
    <source>
        <dbReference type="Proteomes" id="UP000628854"/>
    </source>
</evidence>
<proteinExistence type="predicted"/>
<protein>
    <submittedName>
        <fullName evidence="1">Uncharacterized protein</fullName>
    </submittedName>
</protein>
<dbReference type="RefSeq" id="WP_143434525.1">
    <property type="nucleotide sequence ID" value="NZ_BMKF01000002.1"/>
</dbReference>
<gene>
    <name evidence="1" type="ORF">GCM10011503_21360</name>
</gene>
<evidence type="ECO:0000313" key="1">
    <source>
        <dbReference type="EMBL" id="GGB72409.1"/>
    </source>
</evidence>
<dbReference type="EMBL" id="BMKF01000002">
    <property type="protein sequence ID" value="GGB72409.1"/>
    <property type="molecule type" value="Genomic_DNA"/>
</dbReference>
<accession>A0ABQ1JQV7</accession>
<reference evidence="2" key="1">
    <citation type="journal article" date="2019" name="Int. J. Syst. Evol. Microbiol.">
        <title>The Global Catalogue of Microorganisms (GCM) 10K type strain sequencing project: providing services to taxonomists for standard genome sequencing and annotation.</title>
        <authorList>
            <consortium name="The Broad Institute Genomics Platform"/>
            <consortium name="The Broad Institute Genome Sequencing Center for Infectious Disease"/>
            <person name="Wu L."/>
            <person name="Ma J."/>
        </authorList>
    </citation>
    <scope>NUCLEOTIDE SEQUENCE [LARGE SCALE GENOMIC DNA]</scope>
    <source>
        <strain evidence="2">CGMCC 1.15928</strain>
    </source>
</reference>
<sequence>MADNTTLYLVYVRGPQRRLDPAEFDRLLALDDGLYLICSGLSRSKVYHSVKHATRPEALLVAPLADDPKFMGMEEGALKALRAGL</sequence>
<comment type="caution">
    <text evidence="1">The sequence shown here is derived from an EMBL/GenBank/DDBJ whole genome shotgun (WGS) entry which is preliminary data.</text>
</comment>
<dbReference type="Proteomes" id="UP000628854">
    <property type="component" value="Unassembled WGS sequence"/>
</dbReference>
<organism evidence="1 2">
    <name type="scientific">Henriciella pelagia</name>
    <dbReference type="NCBI Taxonomy" id="1977912"/>
    <lineage>
        <taxon>Bacteria</taxon>
        <taxon>Pseudomonadati</taxon>
        <taxon>Pseudomonadota</taxon>
        <taxon>Alphaproteobacteria</taxon>
        <taxon>Hyphomonadales</taxon>
        <taxon>Hyphomonadaceae</taxon>
        <taxon>Henriciella</taxon>
    </lineage>
</organism>
<name>A0ABQ1JQV7_9PROT</name>